<dbReference type="EMBL" id="JBHTAS010000001">
    <property type="protein sequence ID" value="MFC7139286.1"/>
    <property type="molecule type" value="Genomic_DNA"/>
</dbReference>
<dbReference type="Pfam" id="PF13662">
    <property type="entry name" value="Toprim_4"/>
    <property type="match status" value="1"/>
</dbReference>
<reference evidence="12 13" key="1">
    <citation type="journal article" date="2019" name="Int. J. Syst. Evol. Microbiol.">
        <title>The Global Catalogue of Microorganisms (GCM) 10K type strain sequencing project: providing services to taxonomists for standard genome sequencing and annotation.</title>
        <authorList>
            <consortium name="The Broad Institute Genomics Platform"/>
            <consortium name="The Broad Institute Genome Sequencing Center for Infectious Disease"/>
            <person name="Wu L."/>
            <person name="Ma J."/>
        </authorList>
    </citation>
    <scope>NUCLEOTIDE SEQUENCE [LARGE SCALE GENOMIC DNA]</scope>
    <source>
        <strain evidence="12 13">XZYJT29</strain>
    </source>
</reference>
<comment type="caution">
    <text evidence="12">The sequence shown here is derived from an EMBL/GenBank/DDBJ whole genome shotgun (WGS) entry which is preliminary data.</text>
</comment>
<protein>
    <recommendedName>
        <fullName evidence="9">DNA primase DnaG</fullName>
        <ecNumber evidence="9">2.7.7.101</ecNumber>
    </recommendedName>
</protein>
<comment type="subunit">
    <text evidence="9">Forms a ternary complex with MCM helicase and DNA.</text>
</comment>
<evidence type="ECO:0000256" key="8">
    <source>
        <dbReference type="ARBA" id="ARBA00023163"/>
    </source>
</evidence>
<evidence type="ECO:0000256" key="6">
    <source>
        <dbReference type="ARBA" id="ARBA00022723"/>
    </source>
</evidence>
<keyword evidence="3 9" id="KW-0808">Transferase</keyword>
<keyword evidence="7" id="KW-0460">Magnesium</keyword>
<evidence type="ECO:0000256" key="1">
    <source>
        <dbReference type="ARBA" id="ARBA00022478"/>
    </source>
</evidence>
<dbReference type="InterPro" id="IPR006171">
    <property type="entry name" value="TOPRIM_dom"/>
</dbReference>
<evidence type="ECO:0000256" key="7">
    <source>
        <dbReference type="ARBA" id="ARBA00022842"/>
    </source>
</evidence>
<dbReference type="PANTHER" id="PTHR30313">
    <property type="entry name" value="DNA PRIMASE"/>
    <property type="match status" value="1"/>
</dbReference>
<dbReference type="InterPro" id="IPR020607">
    <property type="entry name" value="Primase_DnaG_arc"/>
</dbReference>
<evidence type="ECO:0000259" key="11">
    <source>
        <dbReference type="PROSITE" id="PS50880"/>
    </source>
</evidence>
<dbReference type="GeneID" id="78819538"/>
<feature type="domain" description="Toprim" evidence="11">
    <location>
        <begin position="166"/>
        <end position="252"/>
    </location>
</feature>
<dbReference type="GO" id="GO:0003899">
    <property type="term" value="F:DNA-directed RNA polymerase activity"/>
    <property type="evidence" value="ECO:0007669"/>
    <property type="project" value="UniProtKB-UniRule"/>
</dbReference>
<keyword evidence="2 9" id="KW-0639">Primosome</keyword>
<evidence type="ECO:0000256" key="2">
    <source>
        <dbReference type="ARBA" id="ARBA00022515"/>
    </source>
</evidence>
<keyword evidence="6" id="KW-0479">Metal-binding</keyword>
<keyword evidence="1 9" id="KW-0240">DNA-directed RNA polymerase</keyword>
<keyword evidence="13" id="KW-1185">Reference proteome</keyword>
<feature type="compositionally biased region" description="Low complexity" evidence="10">
    <location>
        <begin position="359"/>
        <end position="384"/>
    </location>
</feature>
<dbReference type="PANTHER" id="PTHR30313:SF2">
    <property type="entry name" value="DNA PRIMASE"/>
    <property type="match status" value="1"/>
</dbReference>
<keyword evidence="8 9" id="KW-0804">Transcription</keyword>
<evidence type="ECO:0000256" key="3">
    <source>
        <dbReference type="ARBA" id="ARBA00022679"/>
    </source>
</evidence>
<dbReference type="GO" id="GO:0006269">
    <property type="term" value="P:DNA replication, synthesis of primer"/>
    <property type="evidence" value="ECO:0007669"/>
    <property type="project" value="UniProtKB-UniRule"/>
</dbReference>
<dbReference type="InterPro" id="IPR034154">
    <property type="entry name" value="TOPRIM_DnaG/twinkle"/>
</dbReference>
<dbReference type="GO" id="GO:1990077">
    <property type="term" value="C:primosome complex"/>
    <property type="evidence" value="ECO:0007669"/>
    <property type="project" value="UniProtKB-KW"/>
</dbReference>
<dbReference type="GO" id="GO:0000428">
    <property type="term" value="C:DNA-directed RNA polymerase complex"/>
    <property type="evidence" value="ECO:0007669"/>
    <property type="project" value="UniProtKB-KW"/>
</dbReference>
<dbReference type="AlphaFoldDB" id="A0ABD5Y0U6"/>
<dbReference type="Proteomes" id="UP001596432">
    <property type="component" value="Unassembled WGS sequence"/>
</dbReference>
<dbReference type="PROSITE" id="PS50880">
    <property type="entry name" value="TOPRIM"/>
    <property type="match status" value="1"/>
</dbReference>
<evidence type="ECO:0000313" key="12">
    <source>
        <dbReference type="EMBL" id="MFC7139286.1"/>
    </source>
</evidence>
<keyword evidence="5 9" id="KW-0235">DNA replication</keyword>
<evidence type="ECO:0000256" key="9">
    <source>
        <dbReference type="HAMAP-Rule" id="MF_00007"/>
    </source>
</evidence>
<comment type="function">
    <text evidence="9">RNA polymerase that catalyzes the synthesis of short RNA molecules used as primers for DNA polymerase during DNA replication.</text>
</comment>
<keyword evidence="4 9" id="KW-0548">Nucleotidyltransferase</keyword>
<evidence type="ECO:0000256" key="4">
    <source>
        <dbReference type="ARBA" id="ARBA00022695"/>
    </source>
</evidence>
<name>A0ABD5Y0U6_9EURY</name>
<evidence type="ECO:0000256" key="5">
    <source>
        <dbReference type="ARBA" id="ARBA00022705"/>
    </source>
</evidence>
<dbReference type="SUPFAM" id="SSF56731">
    <property type="entry name" value="DNA primase core"/>
    <property type="match status" value="1"/>
</dbReference>
<proteinExistence type="inferred from homology"/>
<feature type="compositionally biased region" description="Acidic residues" evidence="10">
    <location>
        <begin position="321"/>
        <end position="338"/>
    </location>
</feature>
<feature type="region of interest" description="Disordered" evidence="10">
    <location>
        <begin position="273"/>
        <end position="384"/>
    </location>
</feature>
<gene>
    <name evidence="9 12" type="primary">dnaG</name>
    <name evidence="12" type="ORF">ACFQMA_05465</name>
</gene>
<sequence>MYDSAKYLIHADIRTSGVVERSDVVGAVFGQTEGLLGDELDLRDLQESGKLGRIDVEIESERGSSFGEITIASGLDRVQTAILAAALESIERVGPSQSDVEVRDIEDVRSAKRRQVVERAKELLAEFDATTMSSEDLVDEVRRSVRVEDITEFAGMPAGPRVEDSDAIIVVEGRADVLTLLKYGIKNAIAVEGTDVPDAVAELTADRTVTAFLDGDRGGDLILKELAQVGDIDYVALAPTDRSVEDLSRSELMSALRDKVPFETVSAADAATDEPHGLAATDGSAQPSPPDGDSGTVDPDSPVEPDRPEVDEGSDAALADADADAGDDGAQPADEDERGDASMESLEADGDTSTASPTAGSAEAAVSEPAVEVADQPADSDAPDSLANHVEQVVGAASGTVRLLDATHEATAEGPADEAFALLESADRVPSSVVIDGELSQRVLDVAAQRGVDVVVCAAEGEYVKQPVNVRVLTADEV</sequence>
<dbReference type="Gene3D" id="3.40.1360.10">
    <property type="match status" value="1"/>
</dbReference>
<dbReference type="CDD" id="cd01029">
    <property type="entry name" value="TOPRIM_primases"/>
    <property type="match status" value="1"/>
</dbReference>
<dbReference type="NCBIfam" id="NF003108">
    <property type="entry name" value="PRK04031.1-1"/>
    <property type="match status" value="1"/>
</dbReference>
<dbReference type="InterPro" id="IPR050219">
    <property type="entry name" value="DnaG_primase"/>
</dbReference>
<dbReference type="RefSeq" id="WP_274324881.1">
    <property type="nucleotide sequence ID" value="NZ_CP118158.1"/>
</dbReference>
<dbReference type="SMART" id="SM00493">
    <property type="entry name" value="TOPRIM"/>
    <property type="match status" value="1"/>
</dbReference>
<comment type="similarity">
    <text evidence="9">Belongs to the archaeal DnaG primase family.</text>
</comment>
<evidence type="ECO:0000313" key="13">
    <source>
        <dbReference type="Proteomes" id="UP001596432"/>
    </source>
</evidence>
<accession>A0ABD5Y0U6</accession>
<dbReference type="EC" id="2.7.7.101" evidence="9"/>
<comment type="catalytic activity">
    <reaction evidence="9">
        <text>ssDNA + n NTP = ssDNA/pppN(pN)n-1 hybrid + (n-1) diphosphate.</text>
        <dbReference type="EC" id="2.7.7.101"/>
    </reaction>
</comment>
<dbReference type="GO" id="GO:0046872">
    <property type="term" value="F:metal ion binding"/>
    <property type="evidence" value="ECO:0007669"/>
    <property type="project" value="UniProtKB-KW"/>
</dbReference>
<dbReference type="HAMAP" id="MF_00007">
    <property type="entry name" value="DNA_primase_DnaG_arc"/>
    <property type="match status" value="1"/>
</dbReference>
<evidence type="ECO:0000256" key="10">
    <source>
        <dbReference type="SAM" id="MobiDB-lite"/>
    </source>
</evidence>
<organism evidence="12 13">
    <name type="scientific">Halosimplex aquaticum</name>
    <dbReference type="NCBI Taxonomy" id="3026162"/>
    <lineage>
        <taxon>Archaea</taxon>
        <taxon>Methanobacteriati</taxon>
        <taxon>Methanobacteriota</taxon>
        <taxon>Stenosarchaea group</taxon>
        <taxon>Halobacteria</taxon>
        <taxon>Halobacteriales</taxon>
        <taxon>Haloarculaceae</taxon>
        <taxon>Halosimplex</taxon>
    </lineage>
</organism>